<dbReference type="Proteomes" id="UP000813463">
    <property type="component" value="Chromosome 2"/>
</dbReference>
<dbReference type="RefSeq" id="XP_056693714.1">
    <property type="nucleotide sequence ID" value="XM_056837736.1"/>
</dbReference>
<protein>
    <submittedName>
        <fullName evidence="2">Uncharacterized protein isoform X1</fullName>
    </submittedName>
</protein>
<sequence>MLGDEALSNLGICCPNIEHLEFDDCAFWFETLELSKFPKLKKASFNGGPQHSRLRNVNNTGTNQLESFHLCIFNTEWVINPDNTCSSNIKNLELYCSVNVPSLFEDLTTTFPLIEKASINGLDRMKASNYHLKSLDLSIVNSLKKIYVDCPNLNDFSYSGLVLEELYIDCPKLIYFRYSGCKKIPTFIYLNVPTTIQRIHFNFNVWSGINSSWFISLNKFVEMIGVHQHVYLHLDVCRLELAEFILDEFEATQIFQNNVHLDLRIIYSCNIQNPVALVDGLIWSIHPSTLSIEGGCYEFIKDLCGKLGIKKSEDESCCEQQESCSKYWWHNIKDFEVKHQDKDMKEKLISLPELYQDYPDYIPRNKSCFKFQWRSCINLIQNSLILH</sequence>
<dbReference type="Gene3D" id="3.80.10.10">
    <property type="entry name" value="Ribonuclease Inhibitor"/>
    <property type="match status" value="1"/>
</dbReference>
<reference evidence="1" key="1">
    <citation type="journal article" date="2021" name="Nat. Commun.">
        <title>Genomic analyses provide insights into spinach domestication and the genetic basis of agronomic traits.</title>
        <authorList>
            <person name="Cai X."/>
            <person name="Sun X."/>
            <person name="Xu C."/>
            <person name="Sun H."/>
            <person name="Wang X."/>
            <person name="Ge C."/>
            <person name="Zhang Z."/>
            <person name="Wang Q."/>
            <person name="Fei Z."/>
            <person name="Jiao C."/>
            <person name="Wang Q."/>
        </authorList>
    </citation>
    <scope>NUCLEOTIDE SEQUENCE [LARGE SCALE GENOMIC DNA]</scope>
    <source>
        <strain evidence="1">cv. Varoflay</strain>
    </source>
</reference>
<evidence type="ECO:0000313" key="2">
    <source>
        <dbReference type="RefSeq" id="XP_056693714.1"/>
    </source>
</evidence>
<reference evidence="2" key="2">
    <citation type="submission" date="2025-08" db="UniProtKB">
        <authorList>
            <consortium name="RefSeq"/>
        </authorList>
    </citation>
    <scope>IDENTIFICATION</scope>
    <source>
        <tissue evidence="2">Leaf</tissue>
    </source>
</reference>
<evidence type="ECO:0000313" key="1">
    <source>
        <dbReference type="Proteomes" id="UP000813463"/>
    </source>
</evidence>
<keyword evidence="1" id="KW-1185">Reference proteome</keyword>
<organism evidence="1 2">
    <name type="scientific">Spinacia oleracea</name>
    <name type="common">Spinach</name>
    <dbReference type="NCBI Taxonomy" id="3562"/>
    <lineage>
        <taxon>Eukaryota</taxon>
        <taxon>Viridiplantae</taxon>
        <taxon>Streptophyta</taxon>
        <taxon>Embryophyta</taxon>
        <taxon>Tracheophyta</taxon>
        <taxon>Spermatophyta</taxon>
        <taxon>Magnoliopsida</taxon>
        <taxon>eudicotyledons</taxon>
        <taxon>Gunneridae</taxon>
        <taxon>Pentapetalae</taxon>
        <taxon>Caryophyllales</taxon>
        <taxon>Chenopodiaceae</taxon>
        <taxon>Chenopodioideae</taxon>
        <taxon>Anserineae</taxon>
        <taxon>Spinacia</taxon>
    </lineage>
</organism>
<dbReference type="InterPro" id="IPR032675">
    <property type="entry name" value="LRR_dom_sf"/>
</dbReference>
<dbReference type="GeneID" id="130468088"/>
<proteinExistence type="predicted"/>
<accession>A0ABM3RDL9</accession>
<name>A0ABM3RDL9_SPIOL</name>
<gene>
    <name evidence="2" type="primary">LOC130468088</name>
</gene>